<proteinExistence type="predicted"/>
<dbReference type="Gene3D" id="3.40.50.1950">
    <property type="entry name" value="Flavin prenyltransferase-like"/>
    <property type="match status" value="1"/>
</dbReference>
<protein>
    <recommendedName>
        <fullName evidence="1">Flavoprotein domain-containing protein</fullName>
    </recommendedName>
</protein>
<dbReference type="EMBL" id="KN847900">
    <property type="protein sequence ID" value="KIR41229.1"/>
    <property type="molecule type" value="Genomic_DNA"/>
</dbReference>
<dbReference type="Pfam" id="PF02441">
    <property type="entry name" value="Flavoprotein"/>
    <property type="match status" value="1"/>
</dbReference>
<dbReference type="InterPro" id="IPR003382">
    <property type="entry name" value="Flavoprotein"/>
</dbReference>
<dbReference type="AlphaFoldDB" id="A0A0D0V3Q3"/>
<name>A0A0D0V3Q3_9TREE</name>
<evidence type="ECO:0000259" key="1">
    <source>
        <dbReference type="Pfam" id="PF02441"/>
    </source>
</evidence>
<dbReference type="SUPFAM" id="SSF52507">
    <property type="entry name" value="Homo-oligomeric flavin-containing Cys decarboxylases, HFCD"/>
    <property type="match status" value="1"/>
</dbReference>
<dbReference type="Proteomes" id="UP000053392">
    <property type="component" value="Unassembled WGS sequence"/>
</dbReference>
<evidence type="ECO:0000313" key="3">
    <source>
        <dbReference type="Proteomes" id="UP000053392"/>
    </source>
</evidence>
<gene>
    <name evidence="2" type="ORF">I313_02346</name>
</gene>
<dbReference type="InterPro" id="IPR036551">
    <property type="entry name" value="Flavin_trans-like"/>
</dbReference>
<sequence length="92" mass="10454">MSLGDELIARSADVCLKEGRKLMFVVRKTPLNDIHLEDMLLLRRAGAIKLPSVPAYYMRPQTIDHLTNQTMGRILDSMSLHTTGFARWAENL</sequence>
<evidence type="ECO:0000313" key="2">
    <source>
        <dbReference type="EMBL" id="KIR41229.1"/>
    </source>
</evidence>
<dbReference type="HOGENOM" id="CLU_159358_1_0_1"/>
<dbReference type="OrthoDB" id="5126881at2759"/>
<accession>A0A0D0V3Q3</accession>
<keyword evidence="3" id="KW-1185">Reference proteome</keyword>
<reference evidence="2 3" key="1">
    <citation type="submission" date="2015-01" db="EMBL/GenBank/DDBJ databases">
        <title>The Genome Sequence of Cryptococcus gattii Ram5.</title>
        <authorList>
            <consortium name="The Broad Institute Genomics Platform"/>
            <person name="Cuomo C."/>
            <person name="Litvintseva A."/>
            <person name="Chen Y."/>
            <person name="Heitman J."/>
            <person name="Sun S."/>
            <person name="Springer D."/>
            <person name="Dromer F."/>
            <person name="Young S."/>
            <person name="Zeng Q."/>
            <person name="Gargeya S."/>
            <person name="Abouelleil A."/>
            <person name="Alvarado L."/>
            <person name="Chapman S.B."/>
            <person name="Gainer-Dewar J."/>
            <person name="Goldberg J."/>
            <person name="Griggs A."/>
            <person name="Gujja S."/>
            <person name="Hansen M."/>
            <person name="Howarth C."/>
            <person name="Imamovic A."/>
            <person name="Larimer J."/>
            <person name="Murphy C."/>
            <person name="Naylor J."/>
            <person name="Pearson M."/>
            <person name="Priest M."/>
            <person name="Roberts A."/>
            <person name="Saif S."/>
            <person name="Shea T."/>
            <person name="Sykes S."/>
            <person name="Wortman J."/>
            <person name="Nusbaum C."/>
            <person name="Birren B."/>
        </authorList>
    </citation>
    <scope>NUCLEOTIDE SEQUENCE [LARGE SCALE GENOMIC DNA]</scope>
    <source>
        <strain evidence="2 3">Ram5</strain>
    </source>
</reference>
<feature type="domain" description="Flavoprotein" evidence="1">
    <location>
        <begin position="3"/>
        <end position="76"/>
    </location>
</feature>
<organism evidence="2 3">
    <name type="scientific">Cryptococcus deuterogattii Ram5</name>
    <dbReference type="NCBI Taxonomy" id="1296110"/>
    <lineage>
        <taxon>Eukaryota</taxon>
        <taxon>Fungi</taxon>
        <taxon>Dikarya</taxon>
        <taxon>Basidiomycota</taxon>
        <taxon>Agaricomycotina</taxon>
        <taxon>Tremellomycetes</taxon>
        <taxon>Tremellales</taxon>
        <taxon>Cryptococcaceae</taxon>
        <taxon>Cryptococcus</taxon>
        <taxon>Cryptococcus gattii species complex</taxon>
    </lineage>
</organism>
<dbReference type="GO" id="GO:0003824">
    <property type="term" value="F:catalytic activity"/>
    <property type="evidence" value="ECO:0007669"/>
    <property type="project" value="InterPro"/>
</dbReference>